<evidence type="ECO:0000256" key="1">
    <source>
        <dbReference type="SAM" id="Phobius"/>
    </source>
</evidence>
<dbReference type="AlphaFoldDB" id="A0AAV4WW14"/>
<protein>
    <submittedName>
        <fullName evidence="2">Uncharacterized protein</fullName>
    </submittedName>
</protein>
<keyword evidence="1" id="KW-1133">Transmembrane helix</keyword>
<evidence type="ECO:0000313" key="2">
    <source>
        <dbReference type="EMBL" id="GIY85728.1"/>
    </source>
</evidence>
<name>A0AAV4WW14_CAEEX</name>
<keyword evidence="3" id="KW-1185">Reference proteome</keyword>
<sequence>MQSGMQPKQILLLTNSTGSYHFLQFVSMLTWVFLFSFYLRAPMLTLLLGILAEGILIPLPVHCTSTHSFCDVTRVLMFILLSIKKIKIDSKVLQTESKLILSVTSSEKLLCIRSSMGTDKNFLLSRILYEDSPAAKSSADD</sequence>
<dbReference type="Proteomes" id="UP001054945">
    <property type="component" value="Unassembled WGS sequence"/>
</dbReference>
<feature type="transmembrane region" description="Helical" evidence="1">
    <location>
        <begin position="20"/>
        <end position="39"/>
    </location>
</feature>
<keyword evidence="1" id="KW-0472">Membrane</keyword>
<comment type="caution">
    <text evidence="2">The sequence shown here is derived from an EMBL/GenBank/DDBJ whole genome shotgun (WGS) entry which is preliminary data.</text>
</comment>
<gene>
    <name evidence="2" type="ORF">CEXT_330821</name>
</gene>
<accession>A0AAV4WW14</accession>
<dbReference type="EMBL" id="BPLR01016684">
    <property type="protein sequence ID" value="GIY85728.1"/>
    <property type="molecule type" value="Genomic_DNA"/>
</dbReference>
<keyword evidence="1" id="KW-0812">Transmembrane</keyword>
<feature type="transmembrane region" description="Helical" evidence="1">
    <location>
        <begin position="44"/>
        <end position="61"/>
    </location>
</feature>
<proteinExistence type="predicted"/>
<organism evidence="2 3">
    <name type="scientific">Caerostris extrusa</name>
    <name type="common">Bark spider</name>
    <name type="synonym">Caerostris bankana</name>
    <dbReference type="NCBI Taxonomy" id="172846"/>
    <lineage>
        <taxon>Eukaryota</taxon>
        <taxon>Metazoa</taxon>
        <taxon>Ecdysozoa</taxon>
        <taxon>Arthropoda</taxon>
        <taxon>Chelicerata</taxon>
        <taxon>Arachnida</taxon>
        <taxon>Araneae</taxon>
        <taxon>Araneomorphae</taxon>
        <taxon>Entelegynae</taxon>
        <taxon>Araneoidea</taxon>
        <taxon>Araneidae</taxon>
        <taxon>Caerostris</taxon>
    </lineage>
</organism>
<reference evidence="2 3" key="1">
    <citation type="submission" date="2021-06" db="EMBL/GenBank/DDBJ databases">
        <title>Caerostris extrusa draft genome.</title>
        <authorList>
            <person name="Kono N."/>
            <person name="Arakawa K."/>
        </authorList>
    </citation>
    <scope>NUCLEOTIDE SEQUENCE [LARGE SCALE GENOMIC DNA]</scope>
</reference>
<evidence type="ECO:0000313" key="3">
    <source>
        <dbReference type="Proteomes" id="UP001054945"/>
    </source>
</evidence>